<keyword evidence="2" id="KW-0472">Membrane</keyword>
<feature type="compositionally biased region" description="Pro residues" evidence="1">
    <location>
        <begin position="53"/>
        <end position="66"/>
    </location>
</feature>
<accession>A0A3P3Y183</accession>
<evidence type="ECO:0000313" key="3">
    <source>
        <dbReference type="EMBL" id="SPQ93919.1"/>
    </source>
</evidence>
<evidence type="ECO:0000256" key="2">
    <source>
        <dbReference type="SAM" id="Phobius"/>
    </source>
</evidence>
<evidence type="ECO:0000313" key="4">
    <source>
        <dbReference type="Proteomes" id="UP000290189"/>
    </source>
</evidence>
<keyword evidence="3" id="KW-0496">Mitochondrion</keyword>
<reference evidence="3 4" key="1">
    <citation type="submission" date="2018-03" db="EMBL/GenBank/DDBJ databases">
        <authorList>
            <person name="Fogelqvist J."/>
        </authorList>
    </citation>
    <scope>NUCLEOTIDE SEQUENCE [LARGE SCALE GENOMIC DNA]</scope>
</reference>
<dbReference type="AlphaFoldDB" id="A0A3P3Y183"/>
<name>A0A3P3Y183_PLABS</name>
<dbReference type="Proteomes" id="UP000290189">
    <property type="component" value="Unassembled WGS sequence"/>
</dbReference>
<keyword evidence="2" id="KW-0812">Transmembrane</keyword>
<sequence length="144" mass="16296">MGRRRHHQHHHRHFGRRRHHLRRIDGCVGALACCFMFAWCFRKAWDRAHARNPEPPQQESPNPEPNAIPGQNQEHEPGRPVQCQNERSAHPAMAVSSVEPVQQPPYVPRLCLAPLQQDPQSAFQGGVNPGHPVSNVDDPPPAYS</sequence>
<feature type="region of interest" description="Disordered" evidence="1">
    <location>
        <begin position="50"/>
        <end position="144"/>
    </location>
</feature>
<gene>
    <name evidence="3" type="ORF">PLBR_LOCUS1134</name>
</gene>
<feature type="transmembrane region" description="Helical" evidence="2">
    <location>
        <begin position="21"/>
        <end position="39"/>
    </location>
</feature>
<evidence type="ECO:0000256" key="1">
    <source>
        <dbReference type="SAM" id="MobiDB-lite"/>
    </source>
</evidence>
<dbReference type="EMBL" id="OVEO01000002">
    <property type="protein sequence ID" value="SPQ93919.1"/>
    <property type="molecule type" value="Genomic_DNA"/>
</dbReference>
<organism evidence="3 4">
    <name type="scientific">Plasmodiophora brassicae</name>
    <name type="common">Clubroot disease agent</name>
    <dbReference type="NCBI Taxonomy" id="37360"/>
    <lineage>
        <taxon>Eukaryota</taxon>
        <taxon>Sar</taxon>
        <taxon>Rhizaria</taxon>
        <taxon>Endomyxa</taxon>
        <taxon>Phytomyxea</taxon>
        <taxon>Plasmodiophorida</taxon>
        <taxon>Plasmodiophoridae</taxon>
        <taxon>Plasmodiophora</taxon>
    </lineage>
</organism>
<keyword evidence="2" id="KW-1133">Transmembrane helix</keyword>
<protein>
    <submittedName>
        <fullName evidence="3">Uncharacterized protein</fullName>
    </submittedName>
</protein>
<proteinExistence type="predicted"/>
<geneLocation type="mitochondrion" evidence="3"/>